<name>A0A0M0L901_9BACI</name>
<keyword evidence="3" id="KW-1185">Reference proteome</keyword>
<dbReference type="AlphaFoldDB" id="A0A0M0L901"/>
<dbReference type="EMBL" id="LILC01000007">
    <property type="protein sequence ID" value="KOO47550.1"/>
    <property type="molecule type" value="Genomic_DNA"/>
</dbReference>
<feature type="transmembrane region" description="Helical" evidence="1">
    <location>
        <begin position="20"/>
        <end position="49"/>
    </location>
</feature>
<dbReference type="PATRIC" id="fig|284581.3.peg.4549"/>
<gene>
    <name evidence="2" type="ORF">AMD01_05780</name>
</gene>
<accession>A0A0M0L901</accession>
<organism evidence="2 3">
    <name type="scientific">Priestia koreensis</name>
    <dbReference type="NCBI Taxonomy" id="284581"/>
    <lineage>
        <taxon>Bacteria</taxon>
        <taxon>Bacillati</taxon>
        <taxon>Bacillota</taxon>
        <taxon>Bacilli</taxon>
        <taxon>Bacillales</taxon>
        <taxon>Bacillaceae</taxon>
        <taxon>Priestia</taxon>
    </lineage>
</organism>
<evidence type="ECO:0000313" key="2">
    <source>
        <dbReference type="EMBL" id="KOO47550.1"/>
    </source>
</evidence>
<reference evidence="3" key="1">
    <citation type="submission" date="2015-08" db="EMBL/GenBank/DDBJ databases">
        <title>Fjat-14210 dsm16467.</title>
        <authorList>
            <person name="Liu B."/>
            <person name="Wang J."/>
            <person name="Zhu Y."/>
            <person name="Liu G."/>
            <person name="Chen Q."/>
            <person name="Chen Z."/>
            <person name="Lan J."/>
            <person name="Che J."/>
            <person name="Ge C."/>
            <person name="Shi H."/>
            <person name="Pan Z."/>
            <person name="Liu X."/>
        </authorList>
    </citation>
    <scope>NUCLEOTIDE SEQUENCE [LARGE SCALE GENOMIC DNA]</scope>
    <source>
        <strain evidence="3">DSM 16467</strain>
    </source>
</reference>
<evidence type="ECO:0000313" key="3">
    <source>
        <dbReference type="Proteomes" id="UP000037558"/>
    </source>
</evidence>
<dbReference type="OrthoDB" id="1925744at2"/>
<keyword evidence="1" id="KW-0472">Membrane</keyword>
<keyword evidence="1" id="KW-1133">Transmembrane helix</keyword>
<keyword evidence="1" id="KW-0812">Transmembrane</keyword>
<protein>
    <submittedName>
        <fullName evidence="2">Uncharacterized protein</fullName>
    </submittedName>
</protein>
<dbReference type="Proteomes" id="UP000037558">
    <property type="component" value="Unassembled WGS sequence"/>
</dbReference>
<proteinExistence type="predicted"/>
<comment type="caution">
    <text evidence="2">The sequence shown here is derived from an EMBL/GenBank/DDBJ whole genome shotgun (WGS) entry which is preliminary data.</text>
</comment>
<evidence type="ECO:0000256" key="1">
    <source>
        <dbReference type="SAM" id="Phobius"/>
    </source>
</evidence>
<dbReference type="RefSeq" id="WP_053400455.1">
    <property type="nucleotide sequence ID" value="NZ_CP061868.1"/>
</dbReference>
<sequence>MRTSTALKWVSGGLEAFFGIPFVGGAIILSTGWAPLFPMAILHIITLVFCVRDRDGKVGSILGIITSCLGWIPLLGMCLHIITAVVLLVSAYFESRRSAHR</sequence>
<feature type="transmembrane region" description="Helical" evidence="1">
    <location>
        <begin position="61"/>
        <end position="93"/>
    </location>
</feature>
<dbReference type="STRING" id="284581.AMD01_05780"/>